<dbReference type="EMBL" id="JAWRCO010000002">
    <property type="protein sequence ID" value="MDW6005078.1"/>
    <property type="molecule type" value="Genomic_DNA"/>
</dbReference>
<gene>
    <name evidence="3" type="primary">ycnE</name>
    <name evidence="2" type="ORF">SBX37_19635</name>
    <name evidence="3" type="ORF">VIM7927_03154</name>
</gene>
<dbReference type="EC" id="1.-.-.-" evidence="2 3"/>
<reference evidence="2 5" key="2">
    <citation type="submission" date="2023-11" db="EMBL/GenBank/DDBJ databases">
        <title>Plant-associative lifestyle of Vibrio porteresiae and its evolutionary dynamics.</title>
        <authorList>
            <person name="Rameshkumar N."/>
            <person name="Kirti K."/>
        </authorList>
    </citation>
    <scope>NUCLEOTIDE SEQUENCE [LARGE SCALE GENOMIC DNA]</scope>
    <source>
        <strain evidence="2 5">MSSRF38</strain>
    </source>
</reference>
<name>A0A1Y6IW48_9VIBR</name>
<dbReference type="Proteomes" id="UP000196125">
    <property type="component" value="Unassembled WGS sequence"/>
</dbReference>
<evidence type="ECO:0000259" key="1">
    <source>
        <dbReference type="PROSITE" id="PS51725"/>
    </source>
</evidence>
<keyword evidence="3" id="KW-0560">Oxidoreductase</keyword>
<dbReference type="PANTHER" id="PTHR33336">
    <property type="entry name" value="QUINOL MONOOXYGENASE YGIN-RELATED"/>
    <property type="match status" value="1"/>
</dbReference>
<dbReference type="Pfam" id="PF03992">
    <property type="entry name" value="ABM"/>
    <property type="match status" value="1"/>
</dbReference>
<evidence type="ECO:0000313" key="5">
    <source>
        <dbReference type="Proteomes" id="UP001283366"/>
    </source>
</evidence>
<dbReference type="Proteomes" id="UP001283366">
    <property type="component" value="Unassembled WGS sequence"/>
</dbReference>
<dbReference type="GO" id="GO:0005829">
    <property type="term" value="C:cytosol"/>
    <property type="evidence" value="ECO:0007669"/>
    <property type="project" value="TreeGrafter"/>
</dbReference>
<protein>
    <submittedName>
        <fullName evidence="3">Putative monooxygenase YcnE</fullName>
        <ecNumber evidence="2 3">1.-.-.-</ecNumber>
    </submittedName>
    <submittedName>
        <fullName evidence="2">Quinol monooxygenase</fullName>
    </submittedName>
</protein>
<dbReference type="PROSITE" id="PS51725">
    <property type="entry name" value="ABM"/>
    <property type="match status" value="1"/>
</dbReference>
<dbReference type="InterPro" id="IPR007138">
    <property type="entry name" value="ABM_dom"/>
</dbReference>
<dbReference type="EMBL" id="FXXI01000006">
    <property type="protein sequence ID" value="SMS01846.1"/>
    <property type="molecule type" value="Genomic_DNA"/>
</dbReference>
<dbReference type="SUPFAM" id="SSF54909">
    <property type="entry name" value="Dimeric alpha+beta barrel"/>
    <property type="match status" value="1"/>
</dbReference>
<dbReference type="OrthoDB" id="9812192at2"/>
<dbReference type="PANTHER" id="PTHR33336:SF3">
    <property type="entry name" value="ABM DOMAIN-CONTAINING PROTEIN"/>
    <property type="match status" value="1"/>
</dbReference>
<keyword evidence="3" id="KW-0503">Monooxygenase</keyword>
<keyword evidence="5" id="KW-1185">Reference proteome</keyword>
<sequence>MSNVYLIAEIQAAAGQAENVSALLQDLVAASQAETGCITYELYQDTTTEGLFVVREIWQSTDALAEHEQSVHFQNFVTTTQDNQLTTSLLVRPLTPVV</sequence>
<dbReference type="Gene3D" id="3.30.70.100">
    <property type="match status" value="1"/>
</dbReference>
<proteinExistence type="predicted"/>
<feature type="domain" description="ABM" evidence="1">
    <location>
        <begin position="4"/>
        <end position="98"/>
    </location>
</feature>
<dbReference type="InterPro" id="IPR011008">
    <property type="entry name" value="Dimeric_a/b-barrel"/>
</dbReference>
<dbReference type="AlphaFoldDB" id="A0A1Y6IW48"/>
<dbReference type="InterPro" id="IPR050744">
    <property type="entry name" value="AI-2_Isomerase_LsrG"/>
</dbReference>
<accession>A0A1Y6IW48</accession>
<evidence type="ECO:0000313" key="3">
    <source>
        <dbReference type="EMBL" id="SMS01846.1"/>
    </source>
</evidence>
<organism evidence="3 4">
    <name type="scientific">Vibrio mangrovi</name>
    <dbReference type="NCBI Taxonomy" id="474394"/>
    <lineage>
        <taxon>Bacteria</taxon>
        <taxon>Pseudomonadati</taxon>
        <taxon>Pseudomonadota</taxon>
        <taxon>Gammaproteobacteria</taxon>
        <taxon>Vibrionales</taxon>
        <taxon>Vibrionaceae</taxon>
        <taxon>Vibrio</taxon>
    </lineage>
</organism>
<reference evidence="3 4" key="1">
    <citation type="submission" date="2017-05" db="EMBL/GenBank/DDBJ databases">
        <authorList>
            <person name="Song R."/>
            <person name="Chenine A.L."/>
            <person name="Ruprecht R.M."/>
        </authorList>
    </citation>
    <scope>NUCLEOTIDE SEQUENCE [LARGE SCALE GENOMIC DNA]</scope>
    <source>
        <strain evidence="3 4">CECT 7927</strain>
    </source>
</reference>
<evidence type="ECO:0000313" key="2">
    <source>
        <dbReference type="EMBL" id="MDW6005078.1"/>
    </source>
</evidence>
<dbReference type="GO" id="GO:0004497">
    <property type="term" value="F:monooxygenase activity"/>
    <property type="evidence" value="ECO:0007669"/>
    <property type="project" value="UniProtKB-KW"/>
</dbReference>
<evidence type="ECO:0000313" key="4">
    <source>
        <dbReference type="Proteomes" id="UP000196125"/>
    </source>
</evidence>
<dbReference type="RefSeq" id="WP_159457447.1">
    <property type="nucleotide sequence ID" value="NZ_AP024884.1"/>
</dbReference>